<keyword evidence="1" id="KW-0812">Transmembrane</keyword>
<protein>
    <recommendedName>
        <fullName evidence="4">DUF3139 domain-containing protein</fullName>
    </recommendedName>
</protein>
<evidence type="ECO:0008006" key="4">
    <source>
        <dbReference type="Google" id="ProtNLM"/>
    </source>
</evidence>
<evidence type="ECO:0000313" key="2">
    <source>
        <dbReference type="EMBL" id="MET4560274.1"/>
    </source>
</evidence>
<dbReference type="Proteomes" id="UP001549363">
    <property type="component" value="Unassembled WGS sequence"/>
</dbReference>
<feature type="transmembrane region" description="Helical" evidence="1">
    <location>
        <begin position="6"/>
        <end position="23"/>
    </location>
</feature>
<dbReference type="RefSeq" id="WP_354471367.1">
    <property type="nucleotide sequence ID" value="NZ_JBEPSB010000004.1"/>
</dbReference>
<comment type="caution">
    <text evidence="2">The sequence shown here is derived from an EMBL/GenBank/DDBJ whole genome shotgun (WGS) entry which is preliminary data.</text>
</comment>
<evidence type="ECO:0000313" key="3">
    <source>
        <dbReference type="Proteomes" id="UP001549363"/>
    </source>
</evidence>
<keyword evidence="1" id="KW-1133">Transmembrane helix</keyword>
<reference evidence="2 3" key="1">
    <citation type="submission" date="2024-06" db="EMBL/GenBank/DDBJ databases">
        <title>Sorghum-associated microbial communities from plants grown in Nebraska, USA.</title>
        <authorList>
            <person name="Schachtman D."/>
        </authorList>
    </citation>
    <scope>NUCLEOTIDE SEQUENCE [LARGE SCALE GENOMIC DNA]</scope>
    <source>
        <strain evidence="2 3">736</strain>
    </source>
</reference>
<organism evidence="2 3">
    <name type="scientific">Lysinibacillus parviboronicapiens</name>
    <dbReference type="NCBI Taxonomy" id="436516"/>
    <lineage>
        <taxon>Bacteria</taxon>
        <taxon>Bacillati</taxon>
        <taxon>Bacillota</taxon>
        <taxon>Bacilli</taxon>
        <taxon>Bacillales</taxon>
        <taxon>Bacillaceae</taxon>
        <taxon>Lysinibacillus</taxon>
    </lineage>
</organism>
<keyword evidence="1" id="KW-0472">Membrane</keyword>
<gene>
    <name evidence="2" type="ORF">ABIA69_001418</name>
</gene>
<dbReference type="EMBL" id="JBEPSB010000004">
    <property type="protein sequence ID" value="MET4560274.1"/>
    <property type="molecule type" value="Genomic_DNA"/>
</dbReference>
<sequence length="123" mass="14092">MKKIVAIVAIVLVAIVGISYFIIDSRYDKEEILNEFLVPKDAIIKYEDEGEAFNNISYEWSKASNKGIPFDYKMILMINGWEKEKDEKDIGRWSGRYKKDDILVSIGTSEPDILAIASKKEPK</sequence>
<evidence type="ECO:0000256" key="1">
    <source>
        <dbReference type="SAM" id="Phobius"/>
    </source>
</evidence>
<accession>A0ABV2PHI6</accession>
<keyword evidence="3" id="KW-1185">Reference proteome</keyword>
<proteinExistence type="predicted"/>
<name>A0ABV2PHI6_9BACI</name>